<dbReference type="CDD" id="cd06173">
    <property type="entry name" value="MFS_MefA_like"/>
    <property type="match status" value="1"/>
</dbReference>
<keyword evidence="6 7" id="KW-0472">Membrane</keyword>
<dbReference type="InterPro" id="IPR036259">
    <property type="entry name" value="MFS_trans_sf"/>
</dbReference>
<name>A0ABQ6JRJ3_9MICO</name>
<evidence type="ECO:0000256" key="1">
    <source>
        <dbReference type="ARBA" id="ARBA00004429"/>
    </source>
</evidence>
<reference evidence="10" key="1">
    <citation type="journal article" date="2019" name="Int. J. Syst. Evol. Microbiol.">
        <title>The Global Catalogue of Microorganisms (GCM) 10K type strain sequencing project: providing services to taxonomists for standard genome sequencing and annotation.</title>
        <authorList>
            <consortium name="The Broad Institute Genomics Platform"/>
            <consortium name="The Broad Institute Genome Sequencing Center for Infectious Disease"/>
            <person name="Wu L."/>
            <person name="Ma J."/>
        </authorList>
    </citation>
    <scope>NUCLEOTIDE SEQUENCE [LARGE SCALE GENOMIC DNA]</scope>
    <source>
        <strain evidence="10">NBRC 108755</strain>
    </source>
</reference>
<dbReference type="PROSITE" id="PS50850">
    <property type="entry name" value="MFS"/>
    <property type="match status" value="1"/>
</dbReference>
<feature type="transmembrane region" description="Helical" evidence="7">
    <location>
        <begin position="65"/>
        <end position="85"/>
    </location>
</feature>
<dbReference type="PANTHER" id="PTHR23513">
    <property type="entry name" value="INTEGRAL MEMBRANE EFFLUX PROTEIN-RELATED"/>
    <property type="match status" value="1"/>
</dbReference>
<evidence type="ECO:0000313" key="9">
    <source>
        <dbReference type="EMBL" id="GMA90569.1"/>
    </source>
</evidence>
<evidence type="ECO:0000256" key="6">
    <source>
        <dbReference type="ARBA" id="ARBA00023136"/>
    </source>
</evidence>
<dbReference type="Pfam" id="PF05977">
    <property type="entry name" value="MFS_3"/>
    <property type="match status" value="1"/>
</dbReference>
<evidence type="ECO:0000313" key="10">
    <source>
        <dbReference type="Proteomes" id="UP001157069"/>
    </source>
</evidence>
<evidence type="ECO:0000256" key="2">
    <source>
        <dbReference type="ARBA" id="ARBA00022448"/>
    </source>
</evidence>
<dbReference type="RefSeq" id="WP_284298398.1">
    <property type="nucleotide sequence ID" value="NZ_BSVA01000001.1"/>
</dbReference>
<feature type="transmembrane region" description="Helical" evidence="7">
    <location>
        <begin position="36"/>
        <end position="59"/>
    </location>
</feature>
<dbReference type="Gene3D" id="1.20.1250.20">
    <property type="entry name" value="MFS general substrate transporter like domains"/>
    <property type="match status" value="2"/>
</dbReference>
<evidence type="ECO:0000256" key="3">
    <source>
        <dbReference type="ARBA" id="ARBA00022475"/>
    </source>
</evidence>
<feature type="transmembrane region" description="Helical" evidence="7">
    <location>
        <begin position="130"/>
        <end position="148"/>
    </location>
</feature>
<dbReference type="InterPro" id="IPR010290">
    <property type="entry name" value="TM_effector"/>
</dbReference>
<comment type="caution">
    <text evidence="9">The sequence shown here is derived from an EMBL/GenBank/DDBJ whole genome shotgun (WGS) entry which is preliminary data.</text>
</comment>
<feature type="transmembrane region" description="Helical" evidence="7">
    <location>
        <begin position="314"/>
        <end position="337"/>
    </location>
</feature>
<keyword evidence="10" id="KW-1185">Reference proteome</keyword>
<accession>A0ABQ6JRJ3</accession>
<keyword evidence="4 7" id="KW-0812">Transmembrane</keyword>
<evidence type="ECO:0000259" key="8">
    <source>
        <dbReference type="PROSITE" id="PS50850"/>
    </source>
</evidence>
<dbReference type="Proteomes" id="UP001157069">
    <property type="component" value="Unassembled WGS sequence"/>
</dbReference>
<organism evidence="9 10">
    <name type="scientific">Homoserinibacter gongjuensis</name>
    <dbReference type="NCBI Taxonomy" id="1162968"/>
    <lineage>
        <taxon>Bacteria</taxon>
        <taxon>Bacillati</taxon>
        <taxon>Actinomycetota</taxon>
        <taxon>Actinomycetes</taxon>
        <taxon>Micrococcales</taxon>
        <taxon>Microbacteriaceae</taxon>
        <taxon>Homoserinibacter</taxon>
    </lineage>
</organism>
<protein>
    <submittedName>
        <fullName evidence="9">MFS transporter</fullName>
    </submittedName>
</protein>
<proteinExistence type="predicted"/>
<dbReference type="InterPro" id="IPR020846">
    <property type="entry name" value="MFS_dom"/>
</dbReference>
<feature type="transmembrane region" description="Helical" evidence="7">
    <location>
        <begin position="247"/>
        <end position="265"/>
    </location>
</feature>
<evidence type="ECO:0000256" key="7">
    <source>
        <dbReference type="SAM" id="Phobius"/>
    </source>
</evidence>
<feature type="transmembrane region" description="Helical" evidence="7">
    <location>
        <begin position="198"/>
        <end position="216"/>
    </location>
</feature>
<dbReference type="SUPFAM" id="SSF103473">
    <property type="entry name" value="MFS general substrate transporter"/>
    <property type="match status" value="1"/>
</dbReference>
<evidence type="ECO:0000256" key="4">
    <source>
        <dbReference type="ARBA" id="ARBA00022692"/>
    </source>
</evidence>
<keyword evidence="2" id="KW-0813">Transport</keyword>
<sequence>MSSTENPDPTESIELPRRRRFVDLSPLREHPVFARLFIGTAISGVGYWVTTVAVGLFVFDITGDTFAVALVGGIALVPMIVAGLWGGMLADAFDRRFVLICSSIIAWAAILGIVALAAIDEFVEGRPEVWPLYVLTTLNAVAATISNATRSSVTPRIVPEHMVSRANALGGIAFGLQMTIGPALAGVLVAAIGFPLTFAVDAVLFTAGFLGVVGLPKLPPLTHTAKPGWRSLTDGVRFLRNAPNIRMSFIVDIVAMSLGRPYVLLPAIGASVLGGGAVTVGVLTAATAIGTFLTGLFSGPVAHVHRYGVAIGRAIMLFGAFTALFGVVIAVAATGWFGPVGQEWHQVNLPLLLLAALALVGTGASDEVSAIFRSTMLLTAAPDEMRGRLQGIFVVVVTGGPRVGDMFAGGLAVLTTLWLPPLAGGLAIVAIIAVLVRVQSTFRHYDARDPRP</sequence>
<feature type="transmembrane region" description="Helical" evidence="7">
    <location>
        <begin position="277"/>
        <end position="302"/>
    </location>
</feature>
<comment type="subcellular location">
    <subcellularLocation>
        <location evidence="1">Cell inner membrane</location>
        <topology evidence="1">Multi-pass membrane protein</topology>
    </subcellularLocation>
</comment>
<gene>
    <name evidence="9" type="ORF">GCM10025869_10980</name>
</gene>
<keyword evidence="5 7" id="KW-1133">Transmembrane helix</keyword>
<feature type="transmembrane region" description="Helical" evidence="7">
    <location>
        <begin position="97"/>
        <end position="118"/>
    </location>
</feature>
<dbReference type="PANTHER" id="PTHR23513:SF9">
    <property type="entry name" value="ENTEROBACTIN EXPORTER ENTS"/>
    <property type="match status" value="1"/>
</dbReference>
<dbReference type="EMBL" id="BSVA01000001">
    <property type="protein sequence ID" value="GMA90569.1"/>
    <property type="molecule type" value="Genomic_DNA"/>
</dbReference>
<feature type="transmembrane region" description="Helical" evidence="7">
    <location>
        <begin position="418"/>
        <end position="438"/>
    </location>
</feature>
<evidence type="ECO:0000256" key="5">
    <source>
        <dbReference type="ARBA" id="ARBA00022989"/>
    </source>
</evidence>
<feature type="transmembrane region" description="Helical" evidence="7">
    <location>
        <begin position="169"/>
        <end position="192"/>
    </location>
</feature>
<keyword evidence="3" id="KW-1003">Cell membrane</keyword>
<feature type="domain" description="Major facilitator superfamily (MFS) profile" evidence="8">
    <location>
        <begin position="200"/>
        <end position="452"/>
    </location>
</feature>